<evidence type="ECO:0000256" key="2">
    <source>
        <dbReference type="ARBA" id="ARBA00022729"/>
    </source>
</evidence>
<feature type="compositionally biased region" description="Low complexity" evidence="7">
    <location>
        <begin position="404"/>
        <end position="536"/>
    </location>
</feature>
<dbReference type="GO" id="GO:0005576">
    <property type="term" value="C:extracellular region"/>
    <property type="evidence" value="ECO:0007669"/>
    <property type="project" value="TreeGrafter"/>
</dbReference>
<keyword evidence="3" id="KW-0378">Hydrolase</keyword>
<dbReference type="Pfam" id="PF04916">
    <property type="entry name" value="Phospholip_B"/>
    <property type="match status" value="1"/>
</dbReference>
<proteinExistence type="inferred from homology"/>
<keyword evidence="9" id="KW-1185">Reference proteome</keyword>
<organism evidence="8 9">
    <name type="scientific">Diploscapter pachys</name>
    <dbReference type="NCBI Taxonomy" id="2018661"/>
    <lineage>
        <taxon>Eukaryota</taxon>
        <taxon>Metazoa</taxon>
        <taxon>Ecdysozoa</taxon>
        <taxon>Nematoda</taxon>
        <taxon>Chromadorea</taxon>
        <taxon>Rhabditida</taxon>
        <taxon>Rhabditina</taxon>
        <taxon>Rhabditomorpha</taxon>
        <taxon>Rhabditoidea</taxon>
        <taxon>Rhabditidae</taxon>
        <taxon>Diploscapter</taxon>
    </lineage>
</organism>
<sequence>MNAFLGIRGESSPPINIKDGLDWALNNVDHTLYKPSGRYWPNYVILIGNSDSTVGDAMQTAQYLKDNQTEIFTISFNNPNAKFTPLANNQSDMFNYFVNSQNDYEPVARAIGDILWTMSGNCFNNATTPNTPGPSSTSMQPSSSPSTSRPTSPSASPSTSTKSTQPPSPTSSPSSVTTTSPTPTPTTTCSCDRYVYWGDLALVFELRDPALSITRNIEDFIEKSLLVYPDNPYYLNYSCGDVRGTLLTPLPYPNTYDYPGRGNDTMYGMFFSVDQLTETIEKEWNPLSLGANSNVTIQDGLNYAYYYMHNDVMTDSNIPKVALLIANRNDDPDAAMQIAELMKSNGSYTIITVAFMTDPAIIHGLASDPSLEFTINTAENYNTVAQQIGSALFNISNRCISYESTSTTGTSPNPSSPWSSPNPTSSPSTGQPTSGASTASSPSSQSPNTGTTVTQPSPPSSGTSGTTLSPPTSGPSTSQGSSPTTLNSTGTTNQPTSGSTQTGQTTGPVTSGTTGTGTSSIGSTQTSTTPTPTTSSDCVSTGGRLVYYGDLAVVFELRNGSDLDGIDEFLISNLLTSINTSYGFSNDPCGSQMHTYGTLFPYPKTSEYGGFVPNSYGDITGPNSIPLKLNTYNNRAQQLDTASAPPSIKDAFTYINSTVPSTNPVRAVILVGHDGSNIDDAIDSANALKAVGYVIITIGHGTPNNFSALASDPSYAFSIYPNDPPDYTAEARVSAAVSNILVGLSSSCYYDDPNSCPTSPNPPTTPQTTTAVTTSMTTTACPPGPQMLAIAYEINKDLRYYSVSNYTRDFIYTNLVQQTQISILLGASNNLSVIAFPVDIFNYSTNADFGQLNGLSSLQVALNIQWVQVRSQTSDILSGLNYISKEKLWNDIDMNAVVHTVLIIAYSPEGVGNATDTAKTMKDAGVKIATLAMTSGDDFDLASLATAPEYSLKMAYNTTNSEKASTARKLDGLIEMKLRFLSIFVYVAFVRSQRHQREYSFCEDDFGNWLTVKQIPGSGENSYEKHHCHKHLAKIHYLNDINQTGWAYLETDILDDSLSHWKQGYIAGYMEGHATRDLIALQIRNTLSDYCDGAEKYCKNLSIFLKENLKWMIKELHRNWNDPYWRQIALTLFQYKGIHDAYYHKKPIVSDTFDIDMIDGSNEEDDIVDPIMLLQLAGDLEDLQGKFKKPENPRRPYSVVGSHCSALVKLLPDHSDLYFSHVTWSSYSGMLRMQKKYAFKTGDPGQEYAFSGYPGTIASVDDFIVTSSKLAILETTIANYNEELNSYIKPNTVLCWIRTQVAHRTSSTAADWANTFAKHNSGTYNNEWVVVDYKRFRRGYHHQKDYGIIQVVEQLPHFVVHADMTKELLESTYWPGYNTPYFSQIQRESQMQKMIDKFGDWYTYDKTPRALIFARDHGNVVDMESMLKLMRFEVVPLSSEKNYFMSNNFTKDPLSRCNCNPPYSGENAIACRSELNPKNGTYPFGSLGFRDHGATDVKVTNSHLINSLQFTAVAGPTHDPTPVFDWNTAPFDGTVPHFGQPTRWTFAPVTHKWRKHSTSEHFYYNITF</sequence>
<evidence type="ECO:0000256" key="3">
    <source>
        <dbReference type="ARBA" id="ARBA00022801"/>
    </source>
</evidence>
<dbReference type="EMBL" id="LIAE01010697">
    <property type="protein sequence ID" value="PAV56539.1"/>
    <property type="molecule type" value="Genomic_DNA"/>
</dbReference>
<comment type="caution">
    <text evidence="8">The sequence shown here is derived from an EMBL/GenBank/DDBJ whole genome shotgun (WGS) entry which is preliminary data.</text>
</comment>
<evidence type="ECO:0000256" key="7">
    <source>
        <dbReference type="SAM" id="MobiDB-lite"/>
    </source>
</evidence>
<evidence type="ECO:0000256" key="4">
    <source>
        <dbReference type="ARBA" id="ARBA00022963"/>
    </source>
</evidence>
<dbReference type="OrthoDB" id="443524at2759"/>
<evidence type="ECO:0000313" key="9">
    <source>
        <dbReference type="Proteomes" id="UP000218231"/>
    </source>
</evidence>
<dbReference type="EMBL" id="LIAE01010697">
    <property type="protein sequence ID" value="PAV56540.1"/>
    <property type="molecule type" value="Genomic_DNA"/>
</dbReference>
<dbReference type="Gene3D" id="3.40.50.410">
    <property type="entry name" value="von Willebrand factor, type A domain"/>
    <property type="match status" value="1"/>
</dbReference>
<dbReference type="InterPro" id="IPR036465">
    <property type="entry name" value="vWFA_dom_sf"/>
</dbReference>
<keyword evidence="6" id="KW-0325">Glycoprotein</keyword>
<evidence type="ECO:0008006" key="10">
    <source>
        <dbReference type="Google" id="ProtNLM"/>
    </source>
</evidence>
<evidence type="ECO:0000256" key="5">
    <source>
        <dbReference type="ARBA" id="ARBA00023098"/>
    </source>
</evidence>
<keyword evidence="5" id="KW-0443">Lipid metabolism</keyword>
<feature type="region of interest" description="Disordered" evidence="7">
    <location>
        <begin position="126"/>
        <end position="186"/>
    </location>
</feature>
<dbReference type="STRING" id="2018661.A0A2A2J419"/>
<evidence type="ECO:0000256" key="1">
    <source>
        <dbReference type="ARBA" id="ARBA00007835"/>
    </source>
</evidence>
<feature type="region of interest" description="Disordered" evidence="7">
    <location>
        <begin position="404"/>
        <end position="540"/>
    </location>
</feature>
<dbReference type="SUPFAM" id="SSF53300">
    <property type="entry name" value="vWA-like"/>
    <property type="match status" value="2"/>
</dbReference>
<dbReference type="GO" id="GO:0009395">
    <property type="term" value="P:phospholipid catabolic process"/>
    <property type="evidence" value="ECO:0007669"/>
    <property type="project" value="TreeGrafter"/>
</dbReference>
<keyword evidence="4" id="KW-0442">Lipid degradation</keyword>
<reference evidence="8 9" key="1">
    <citation type="journal article" date="2017" name="Curr. Biol.">
        <title>Genome architecture and evolution of a unichromosomal asexual nematode.</title>
        <authorList>
            <person name="Fradin H."/>
            <person name="Zegar C."/>
            <person name="Gutwein M."/>
            <person name="Lucas J."/>
            <person name="Kovtun M."/>
            <person name="Corcoran D."/>
            <person name="Baugh L.R."/>
            <person name="Kiontke K."/>
            <person name="Gunsalus K."/>
            <person name="Fitch D.H."/>
            <person name="Piano F."/>
        </authorList>
    </citation>
    <scope>NUCLEOTIDE SEQUENCE [LARGE SCALE GENOMIC DNA]</scope>
    <source>
        <strain evidence="8">PF1309</strain>
    </source>
</reference>
<gene>
    <name evidence="8" type="ORF">WR25_11241</name>
</gene>
<comment type="similarity">
    <text evidence="1">Belongs to the phospholipase B-like family.</text>
</comment>
<dbReference type="GO" id="GO:0004620">
    <property type="term" value="F:phospholipase activity"/>
    <property type="evidence" value="ECO:0007669"/>
    <property type="project" value="InterPro"/>
</dbReference>
<dbReference type="Gene3D" id="3.60.60.30">
    <property type="match status" value="1"/>
</dbReference>
<dbReference type="PANTHER" id="PTHR12370">
    <property type="entry name" value="PHOSPHOLIPASE B-RELATED"/>
    <property type="match status" value="1"/>
</dbReference>
<dbReference type="PANTHER" id="PTHR12370:SF3">
    <property type="entry name" value="PHOSPHOLIPASE B-LIKE 2-RELATED"/>
    <property type="match status" value="1"/>
</dbReference>
<evidence type="ECO:0000256" key="6">
    <source>
        <dbReference type="ARBA" id="ARBA00023180"/>
    </source>
</evidence>
<dbReference type="Proteomes" id="UP000218231">
    <property type="component" value="Unassembled WGS sequence"/>
</dbReference>
<evidence type="ECO:0000313" key="8">
    <source>
        <dbReference type="EMBL" id="PAV56540.1"/>
    </source>
</evidence>
<dbReference type="InterPro" id="IPR007000">
    <property type="entry name" value="PLipase_B-like"/>
</dbReference>
<keyword evidence="2" id="KW-0732">Signal</keyword>
<name>A0A2A2J419_9BILA</name>
<protein>
    <recommendedName>
        <fullName evidence="10">Phospholipase B-like</fullName>
    </recommendedName>
</protein>
<accession>A0A2A2J419</accession>